<organism evidence="2 3">
    <name type="scientific">Psilocybe cyanescens</name>
    <dbReference type="NCBI Taxonomy" id="93625"/>
    <lineage>
        <taxon>Eukaryota</taxon>
        <taxon>Fungi</taxon>
        <taxon>Dikarya</taxon>
        <taxon>Basidiomycota</taxon>
        <taxon>Agaricomycotina</taxon>
        <taxon>Agaricomycetes</taxon>
        <taxon>Agaricomycetidae</taxon>
        <taxon>Agaricales</taxon>
        <taxon>Agaricineae</taxon>
        <taxon>Strophariaceae</taxon>
        <taxon>Psilocybe</taxon>
    </lineage>
</organism>
<evidence type="ECO:0000313" key="3">
    <source>
        <dbReference type="Proteomes" id="UP000283269"/>
    </source>
</evidence>
<feature type="region of interest" description="Disordered" evidence="1">
    <location>
        <begin position="69"/>
        <end position="102"/>
    </location>
</feature>
<comment type="caution">
    <text evidence="2">The sequence shown here is derived from an EMBL/GenBank/DDBJ whole genome shotgun (WGS) entry which is preliminary data.</text>
</comment>
<feature type="compositionally biased region" description="Basic and acidic residues" evidence="1">
    <location>
        <begin position="121"/>
        <end position="133"/>
    </location>
</feature>
<sequence>GSDRRRKDVPVVVIAACSNDFIWRGARTTDICWRHRHIIRFLRCVGYRQPLPLYVHATHHHRKRQQRHCATGSHNSGPAVAARGPFQDGVPSGSGGAQAVGDEVGGGVLREMIMRVAVELGSEHKPECERGHEDEEDEDGEDNEGQDSEEGEDNEDARSATQTQTAKAKMRAKTHHAKEEEHTKAETVAMCSSRRSRSSPCRCRDGGVGAAACTRTGYDSRVGPQNCVTPSRHVRHRRILPKSSATTACDHLRAQGIINAQPRAPVMNRSRFNCQEMMKRATVVEYIMVSPRDAHPPSSFFKPTSHLRGS</sequence>
<feature type="compositionally biased region" description="Gly residues" evidence="1">
    <location>
        <begin position="92"/>
        <end position="102"/>
    </location>
</feature>
<dbReference type="Proteomes" id="UP000283269">
    <property type="component" value="Unassembled WGS sequence"/>
</dbReference>
<proteinExistence type="predicted"/>
<feature type="non-terminal residue" evidence="2">
    <location>
        <position position="1"/>
    </location>
</feature>
<evidence type="ECO:0000313" key="2">
    <source>
        <dbReference type="EMBL" id="PPQ81471.1"/>
    </source>
</evidence>
<feature type="region of interest" description="Disordered" evidence="1">
    <location>
        <begin position="120"/>
        <end position="191"/>
    </location>
</feature>
<accession>A0A409WSM5</accession>
<gene>
    <name evidence="2" type="ORF">CVT25_015673</name>
</gene>
<feature type="compositionally biased region" description="Acidic residues" evidence="1">
    <location>
        <begin position="134"/>
        <end position="155"/>
    </location>
</feature>
<dbReference type="EMBL" id="NHYD01003249">
    <property type="protein sequence ID" value="PPQ81471.1"/>
    <property type="molecule type" value="Genomic_DNA"/>
</dbReference>
<evidence type="ECO:0000256" key="1">
    <source>
        <dbReference type="SAM" id="MobiDB-lite"/>
    </source>
</evidence>
<dbReference type="AlphaFoldDB" id="A0A409WSM5"/>
<name>A0A409WSM5_PSICY</name>
<reference evidence="2 3" key="1">
    <citation type="journal article" date="2018" name="Evol. Lett.">
        <title>Horizontal gene cluster transfer increased hallucinogenic mushroom diversity.</title>
        <authorList>
            <person name="Reynolds H.T."/>
            <person name="Vijayakumar V."/>
            <person name="Gluck-Thaler E."/>
            <person name="Korotkin H.B."/>
            <person name="Matheny P.B."/>
            <person name="Slot J.C."/>
        </authorList>
    </citation>
    <scope>NUCLEOTIDE SEQUENCE [LARGE SCALE GENOMIC DNA]</scope>
    <source>
        <strain evidence="2 3">2631</strain>
    </source>
</reference>
<protein>
    <submittedName>
        <fullName evidence="2">Uncharacterized protein</fullName>
    </submittedName>
</protein>
<keyword evidence="3" id="KW-1185">Reference proteome</keyword>
<dbReference type="InParanoid" id="A0A409WSM5"/>